<proteinExistence type="predicted"/>
<name>A0A6M3LX58_9ZZZZ</name>
<organism evidence="1">
    <name type="scientific">viral metagenome</name>
    <dbReference type="NCBI Taxonomy" id="1070528"/>
    <lineage>
        <taxon>unclassified sequences</taxon>
        <taxon>metagenomes</taxon>
        <taxon>organismal metagenomes</taxon>
    </lineage>
</organism>
<reference evidence="1" key="1">
    <citation type="submission" date="2020-03" db="EMBL/GenBank/DDBJ databases">
        <title>The deep terrestrial virosphere.</title>
        <authorList>
            <person name="Holmfeldt K."/>
            <person name="Nilsson E."/>
            <person name="Simone D."/>
            <person name="Lopez-Fernandez M."/>
            <person name="Wu X."/>
            <person name="de Brujin I."/>
            <person name="Lundin D."/>
            <person name="Andersson A."/>
            <person name="Bertilsson S."/>
            <person name="Dopson M."/>
        </authorList>
    </citation>
    <scope>NUCLEOTIDE SEQUENCE</scope>
    <source>
        <strain evidence="1">MM171A02138</strain>
    </source>
</reference>
<protein>
    <submittedName>
        <fullName evidence="1">Uncharacterized protein</fullName>
    </submittedName>
</protein>
<accession>A0A6M3LX58</accession>
<dbReference type="EMBL" id="MT143561">
    <property type="protein sequence ID" value="QJA98204.1"/>
    <property type="molecule type" value="Genomic_DNA"/>
</dbReference>
<sequence length="64" mass="6745">MATPDDRARMNPISGILDMLGLPKPDEIIPVPADIAVMVGIPTVSDITGDIAGKAKSKLASRRF</sequence>
<evidence type="ECO:0000313" key="1">
    <source>
        <dbReference type="EMBL" id="QJA98204.1"/>
    </source>
</evidence>
<dbReference type="AlphaFoldDB" id="A0A6M3LX58"/>
<gene>
    <name evidence="1" type="ORF">MM171A02138_0006</name>
</gene>